<dbReference type="PANTHER" id="PTHR15615:SF118">
    <property type="entry name" value="CYCLIN, HYPOTHETICAL (EUROFUNG)"/>
    <property type="match status" value="1"/>
</dbReference>
<dbReference type="Proteomes" id="UP001303473">
    <property type="component" value="Unassembled WGS sequence"/>
</dbReference>
<dbReference type="GO" id="GO:0019901">
    <property type="term" value="F:protein kinase binding"/>
    <property type="evidence" value="ECO:0007669"/>
    <property type="project" value="InterPro"/>
</dbReference>
<feature type="compositionally biased region" description="Polar residues" evidence="1">
    <location>
        <begin position="681"/>
        <end position="690"/>
    </location>
</feature>
<dbReference type="AlphaFoldDB" id="A0AAN6N579"/>
<feature type="region of interest" description="Disordered" evidence="1">
    <location>
        <begin position="27"/>
        <end position="113"/>
    </location>
</feature>
<dbReference type="EMBL" id="MU853840">
    <property type="protein sequence ID" value="KAK3937988.1"/>
    <property type="molecule type" value="Genomic_DNA"/>
</dbReference>
<feature type="region of interest" description="Disordered" evidence="1">
    <location>
        <begin position="663"/>
        <end position="706"/>
    </location>
</feature>
<dbReference type="GO" id="GO:0016538">
    <property type="term" value="F:cyclin-dependent protein serine/threonine kinase regulator activity"/>
    <property type="evidence" value="ECO:0007669"/>
    <property type="project" value="TreeGrafter"/>
</dbReference>
<feature type="compositionally biased region" description="Polar residues" evidence="1">
    <location>
        <begin position="73"/>
        <end position="84"/>
    </location>
</feature>
<dbReference type="InterPro" id="IPR013922">
    <property type="entry name" value="Cyclin_PHO80-like"/>
</dbReference>
<dbReference type="Pfam" id="PF08613">
    <property type="entry name" value="Cyclin"/>
    <property type="match status" value="1"/>
</dbReference>
<dbReference type="GO" id="GO:0000307">
    <property type="term" value="C:cyclin-dependent protein kinase holoenzyme complex"/>
    <property type="evidence" value="ECO:0007669"/>
    <property type="project" value="TreeGrafter"/>
</dbReference>
<evidence type="ECO:0008006" key="4">
    <source>
        <dbReference type="Google" id="ProtNLM"/>
    </source>
</evidence>
<gene>
    <name evidence="2" type="ORF">QBC46DRAFT_266328</name>
</gene>
<proteinExistence type="predicted"/>
<sequence length="706" mass="76269">MGTRYQMPHMAPYENHHMHRRSAYISTAAPSDRTRPALTEQGFSSTSHRNAPAQPHAEGGPHFQTLARAHEPSTISLSSMSASQVLKPPVSRQSTRPSTPTSAGTIGANPEEGLSTRDSAMVLHNLNIPRCISPRGGNLADFTAQITALFWFESIKVLEAAEKVRSLASTAPVRRLADSAVACPNFRKWVHSVLSTTQVTQNVILLALLFIYRLKVANPTVKGRAGSEYRLLTVALMLGNKFLDDNTYTNKTWAEVSGISVGEIHVMEVEFLSNMRYTLLASKEQWEEWLLKLAKFWEYLERAQRPASLSPLLIPSPTHREFVSPLPSPTGTFQLTPGLQPASHSAITCSPGVCTGNGGNQSWQAPYPVNNAVSPLALRPELHLAKKRSFAEEDPSEPPAKRFSRQVHPQAQAPPPASTQGGYAPSLPVAHPSAHPRPAPSAGSDQVRLSVPNLTLNTTPTNTTGAPSYPTTTYAPQQTSNLSLPPLVPGVRAMSTVFTAPTTTYAPQLPILTTGGPSIPTAAPSLTPTTAYPPTNYGTPTKRLSPQNALAPAAPYAGSSPLVESYSQHSLTPMGSVGGVHTPVSHSPSIYLQQRNSPYRPVRHVNTLLYPPPSAFLQQYHITNALPPAQMHYHPLGRRNELRTGVVPEYALHNVGQYSALGSGQHHALTPAPSHPMSHVLPNQSHQRSQPAHGGGRPTQSHFPVN</sequence>
<feature type="compositionally biased region" description="Low complexity" evidence="1">
    <location>
        <begin position="452"/>
        <end position="464"/>
    </location>
</feature>
<dbReference type="PANTHER" id="PTHR15615">
    <property type="match status" value="1"/>
</dbReference>
<accession>A0AAN6N579</accession>
<feature type="region of interest" description="Disordered" evidence="1">
    <location>
        <begin position="388"/>
        <end position="478"/>
    </location>
</feature>
<dbReference type="CDD" id="cd20557">
    <property type="entry name" value="CYCLIN_ScPCL1-like"/>
    <property type="match status" value="1"/>
</dbReference>
<evidence type="ECO:0000313" key="3">
    <source>
        <dbReference type="Proteomes" id="UP001303473"/>
    </source>
</evidence>
<organism evidence="2 3">
    <name type="scientific">Diplogelasinospora grovesii</name>
    <dbReference type="NCBI Taxonomy" id="303347"/>
    <lineage>
        <taxon>Eukaryota</taxon>
        <taxon>Fungi</taxon>
        <taxon>Dikarya</taxon>
        <taxon>Ascomycota</taxon>
        <taxon>Pezizomycotina</taxon>
        <taxon>Sordariomycetes</taxon>
        <taxon>Sordariomycetidae</taxon>
        <taxon>Sordariales</taxon>
        <taxon>Diplogelasinosporaceae</taxon>
        <taxon>Diplogelasinospora</taxon>
    </lineage>
</organism>
<feature type="compositionally biased region" description="Polar residues" evidence="1">
    <location>
        <begin position="465"/>
        <end position="478"/>
    </location>
</feature>
<evidence type="ECO:0000313" key="2">
    <source>
        <dbReference type="EMBL" id="KAK3937988.1"/>
    </source>
</evidence>
<protein>
    <recommendedName>
        <fullName evidence="4">Cyclin</fullName>
    </recommendedName>
</protein>
<comment type="caution">
    <text evidence="2">The sequence shown here is derived from an EMBL/GenBank/DDBJ whole genome shotgun (WGS) entry which is preliminary data.</text>
</comment>
<feature type="compositionally biased region" description="Low complexity" evidence="1">
    <location>
        <begin position="88"/>
        <end position="102"/>
    </location>
</feature>
<dbReference type="GO" id="GO:0005634">
    <property type="term" value="C:nucleus"/>
    <property type="evidence" value="ECO:0007669"/>
    <property type="project" value="TreeGrafter"/>
</dbReference>
<evidence type="ECO:0000256" key="1">
    <source>
        <dbReference type="SAM" id="MobiDB-lite"/>
    </source>
</evidence>
<keyword evidence="3" id="KW-1185">Reference proteome</keyword>
<dbReference type="Gene3D" id="1.10.472.10">
    <property type="entry name" value="Cyclin-like"/>
    <property type="match status" value="1"/>
</dbReference>
<name>A0AAN6N579_9PEZI</name>
<reference evidence="3" key="1">
    <citation type="journal article" date="2023" name="Mol. Phylogenet. Evol.">
        <title>Genome-scale phylogeny and comparative genomics of the fungal order Sordariales.</title>
        <authorList>
            <person name="Hensen N."/>
            <person name="Bonometti L."/>
            <person name="Westerberg I."/>
            <person name="Brannstrom I.O."/>
            <person name="Guillou S."/>
            <person name="Cros-Aarteil S."/>
            <person name="Calhoun S."/>
            <person name="Haridas S."/>
            <person name="Kuo A."/>
            <person name="Mondo S."/>
            <person name="Pangilinan J."/>
            <person name="Riley R."/>
            <person name="LaButti K."/>
            <person name="Andreopoulos B."/>
            <person name="Lipzen A."/>
            <person name="Chen C."/>
            <person name="Yan M."/>
            <person name="Daum C."/>
            <person name="Ng V."/>
            <person name="Clum A."/>
            <person name="Steindorff A."/>
            <person name="Ohm R.A."/>
            <person name="Martin F."/>
            <person name="Silar P."/>
            <person name="Natvig D.O."/>
            <person name="Lalanne C."/>
            <person name="Gautier V."/>
            <person name="Ament-Velasquez S.L."/>
            <person name="Kruys A."/>
            <person name="Hutchinson M.I."/>
            <person name="Powell A.J."/>
            <person name="Barry K."/>
            <person name="Miller A.N."/>
            <person name="Grigoriev I.V."/>
            <person name="Debuchy R."/>
            <person name="Gladieux P."/>
            <person name="Hiltunen Thoren M."/>
            <person name="Johannesson H."/>
        </authorList>
    </citation>
    <scope>NUCLEOTIDE SEQUENCE [LARGE SCALE GENOMIC DNA]</scope>
    <source>
        <strain evidence="3">CBS 340.73</strain>
    </source>
</reference>